<proteinExistence type="predicted"/>
<dbReference type="EMBL" id="DWYR01000012">
    <property type="protein sequence ID" value="HJA98903.1"/>
    <property type="molecule type" value="Genomic_DNA"/>
</dbReference>
<reference evidence="2" key="2">
    <citation type="submission" date="2021-04" db="EMBL/GenBank/DDBJ databases">
        <authorList>
            <person name="Gilroy R."/>
        </authorList>
    </citation>
    <scope>NUCLEOTIDE SEQUENCE</scope>
    <source>
        <strain evidence="2">CHK169-11906</strain>
    </source>
</reference>
<gene>
    <name evidence="2" type="ORF">H9779_04815</name>
</gene>
<dbReference type="Proteomes" id="UP000824259">
    <property type="component" value="Unassembled WGS sequence"/>
</dbReference>
<protein>
    <recommendedName>
        <fullName evidence="4">Lipocalin-like domain-containing protein</fullName>
    </recommendedName>
</protein>
<evidence type="ECO:0000313" key="2">
    <source>
        <dbReference type="EMBL" id="HJA98903.1"/>
    </source>
</evidence>
<comment type="caution">
    <text evidence="2">The sequence shown here is derived from an EMBL/GenBank/DDBJ whole genome shotgun (WGS) entry which is preliminary data.</text>
</comment>
<dbReference type="PROSITE" id="PS51257">
    <property type="entry name" value="PROKAR_LIPOPROTEIN"/>
    <property type="match status" value="1"/>
</dbReference>
<feature type="signal peptide" evidence="1">
    <location>
        <begin position="1"/>
        <end position="18"/>
    </location>
</feature>
<evidence type="ECO:0000313" key="3">
    <source>
        <dbReference type="Proteomes" id="UP000824259"/>
    </source>
</evidence>
<organism evidence="2 3">
    <name type="scientific">Candidatus Alistipes avicola</name>
    <dbReference type="NCBI Taxonomy" id="2838432"/>
    <lineage>
        <taxon>Bacteria</taxon>
        <taxon>Pseudomonadati</taxon>
        <taxon>Bacteroidota</taxon>
        <taxon>Bacteroidia</taxon>
        <taxon>Bacteroidales</taxon>
        <taxon>Rikenellaceae</taxon>
        <taxon>Alistipes</taxon>
    </lineage>
</organism>
<accession>A0A9D2L444</accession>
<evidence type="ECO:0008006" key="4">
    <source>
        <dbReference type="Google" id="ProtNLM"/>
    </source>
</evidence>
<name>A0A9D2L444_9BACT</name>
<dbReference type="AlphaFoldDB" id="A0A9D2L444"/>
<reference evidence="2" key="1">
    <citation type="journal article" date="2021" name="PeerJ">
        <title>Extensive microbial diversity within the chicken gut microbiome revealed by metagenomics and culture.</title>
        <authorList>
            <person name="Gilroy R."/>
            <person name="Ravi A."/>
            <person name="Getino M."/>
            <person name="Pursley I."/>
            <person name="Horton D.L."/>
            <person name="Alikhan N.F."/>
            <person name="Baker D."/>
            <person name="Gharbi K."/>
            <person name="Hall N."/>
            <person name="Watson M."/>
            <person name="Adriaenssens E.M."/>
            <person name="Foster-Nyarko E."/>
            <person name="Jarju S."/>
            <person name="Secka A."/>
            <person name="Antonio M."/>
            <person name="Oren A."/>
            <person name="Chaudhuri R.R."/>
            <person name="La Ragione R."/>
            <person name="Hildebrand F."/>
            <person name="Pallen M.J."/>
        </authorList>
    </citation>
    <scope>NUCLEOTIDE SEQUENCE</scope>
    <source>
        <strain evidence="2">CHK169-11906</strain>
    </source>
</reference>
<feature type="chain" id="PRO_5038537224" description="Lipocalin-like domain-containing protein" evidence="1">
    <location>
        <begin position="19"/>
        <end position="184"/>
    </location>
</feature>
<keyword evidence="1" id="KW-0732">Signal</keyword>
<sequence length="184" mass="19948">MKKLISLLAMALCGVALVGCGGDEGGNEPPAPTPKEDVFGWHMTSWEIGGEDTDFPKEVYLVLTKDAEQTQESVEVGTFTMYQDVVSNGFEKITGTYTFNQANQQLDGEYSDGEAWAYSYTVSGATQISSLESASEETMTLTATADPDYKMVYESLQIPATVIDNALSREQASTQSVRAGIRIL</sequence>
<evidence type="ECO:0000256" key="1">
    <source>
        <dbReference type="SAM" id="SignalP"/>
    </source>
</evidence>